<organism evidence="2 3">
    <name type="scientific">Mangrovimonas yunxiaonensis</name>
    <dbReference type="NCBI Taxonomy" id="1197477"/>
    <lineage>
        <taxon>Bacteria</taxon>
        <taxon>Pseudomonadati</taxon>
        <taxon>Bacteroidota</taxon>
        <taxon>Flavobacteriia</taxon>
        <taxon>Flavobacteriales</taxon>
        <taxon>Flavobacteriaceae</taxon>
        <taxon>Mangrovimonas</taxon>
    </lineage>
</organism>
<dbReference type="PROSITE" id="PS51352">
    <property type="entry name" value="THIOREDOXIN_2"/>
    <property type="match status" value="1"/>
</dbReference>
<dbReference type="InterPro" id="IPR050553">
    <property type="entry name" value="Thioredoxin_ResA/DsbE_sf"/>
</dbReference>
<proteinExistence type="predicted"/>
<dbReference type="Proteomes" id="UP000028521">
    <property type="component" value="Unassembled WGS sequence"/>
</dbReference>
<dbReference type="SUPFAM" id="SSF52833">
    <property type="entry name" value="Thioredoxin-like"/>
    <property type="match status" value="1"/>
</dbReference>
<dbReference type="InterPro" id="IPR036249">
    <property type="entry name" value="Thioredoxin-like_sf"/>
</dbReference>
<feature type="domain" description="Thioredoxin" evidence="1">
    <location>
        <begin position="19"/>
        <end position="173"/>
    </location>
</feature>
<dbReference type="InterPro" id="IPR000866">
    <property type="entry name" value="AhpC/TSA"/>
</dbReference>
<sequence>MKHLLFLLAVTLMVSCKEDKTAKQEADLVANDAAVTLEVYNFNELEPLLSTQDNKTYVVNFWATWCKPCVKELPYFEKLKSNYQDKNVELLLVSLDFPNKYESKLKPFIKAHNLKSKVVALDDPDMNAWIPKVSEDWSGAIPATLIFNKDRRQFFEKTFTYQALETEVKSFLN</sequence>
<dbReference type="PANTHER" id="PTHR42852:SF13">
    <property type="entry name" value="PROTEIN DIPZ"/>
    <property type="match status" value="1"/>
</dbReference>
<dbReference type="PANTHER" id="PTHR42852">
    <property type="entry name" value="THIOL:DISULFIDE INTERCHANGE PROTEIN DSBE"/>
    <property type="match status" value="1"/>
</dbReference>
<evidence type="ECO:0000313" key="3">
    <source>
        <dbReference type="Proteomes" id="UP000028521"/>
    </source>
</evidence>
<evidence type="ECO:0000313" key="2">
    <source>
        <dbReference type="EMBL" id="KFB02394.1"/>
    </source>
</evidence>
<dbReference type="Pfam" id="PF00578">
    <property type="entry name" value="AhpC-TSA"/>
    <property type="match status" value="1"/>
</dbReference>
<dbReference type="PROSITE" id="PS51257">
    <property type="entry name" value="PROKAR_LIPOPROTEIN"/>
    <property type="match status" value="1"/>
</dbReference>
<reference evidence="2 3" key="1">
    <citation type="journal article" date="2014" name="Genome Announc.">
        <title>Draft Genome Sequence of the Algicidal Bacterium Mangrovimonas yunxiaonensis Strain LY01.</title>
        <authorList>
            <person name="Li Y."/>
            <person name="Zhu H."/>
            <person name="Li C."/>
            <person name="Zhang H."/>
            <person name="Chen Z."/>
            <person name="Zheng W."/>
            <person name="Xu H."/>
            <person name="Zheng T."/>
        </authorList>
    </citation>
    <scope>NUCLEOTIDE SEQUENCE [LARGE SCALE GENOMIC DNA]</scope>
    <source>
        <strain evidence="2 3">LY01</strain>
    </source>
</reference>
<dbReference type="Gene3D" id="3.40.30.10">
    <property type="entry name" value="Glutaredoxin"/>
    <property type="match status" value="1"/>
</dbReference>
<dbReference type="AlphaFoldDB" id="A0A084TNV8"/>
<dbReference type="eggNOG" id="COG0526">
    <property type="taxonomic scope" value="Bacteria"/>
</dbReference>
<protein>
    <submittedName>
        <fullName evidence="2">Thioredoxin</fullName>
    </submittedName>
</protein>
<dbReference type="STRING" id="1197477.IA57_01820"/>
<dbReference type="CDD" id="cd02966">
    <property type="entry name" value="TlpA_like_family"/>
    <property type="match status" value="1"/>
</dbReference>
<comment type="caution">
    <text evidence="2">The sequence shown here is derived from an EMBL/GenBank/DDBJ whole genome shotgun (WGS) entry which is preliminary data.</text>
</comment>
<dbReference type="RefSeq" id="WP_036118460.1">
    <property type="nucleotide sequence ID" value="NZ_BMET01000002.1"/>
</dbReference>
<keyword evidence="3" id="KW-1185">Reference proteome</keyword>
<name>A0A084TNV8_9FLAO</name>
<reference evidence="3" key="2">
    <citation type="submission" date="2014-07" db="EMBL/GenBank/DDBJ databases">
        <title>Genome sequence of Mangrovimonas yunxiaonensis.</title>
        <authorList>
            <person name="Li Y."/>
            <person name="Zheng T."/>
        </authorList>
    </citation>
    <scope>NUCLEOTIDE SEQUENCE [LARGE SCALE GENOMIC DNA]</scope>
    <source>
        <strain evidence="3">LY01</strain>
    </source>
</reference>
<dbReference type="InterPro" id="IPR013766">
    <property type="entry name" value="Thioredoxin_domain"/>
</dbReference>
<gene>
    <name evidence="2" type="ORF">IA57_01820</name>
</gene>
<dbReference type="GO" id="GO:0016491">
    <property type="term" value="F:oxidoreductase activity"/>
    <property type="evidence" value="ECO:0007669"/>
    <property type="project" value="InterPro"/>
</dbReference>
<dbReference type="OrthoDB" id="9815205at2"/>
<dbReference type="EMBL" id="JPFK01000002">
    <property type="protein sequence ID" value="KFB02394.1"/>
    <property type="molecule type" value="Genomic_DNA"/>
</dbReference>
<accession>A0A084TNV8</accession>
<evidence type="ECO:0000259" key="1">
    <source>
        <dbReference type="PROSITE" id="PS51352"/>
    </source>
</evidence>
<dbReference type="GO" id="GO:0016209">
    <property type="term" value="F:antioxidant activity"/>
    <property type="evidence" value="ECO:0007669"/>
    <property type="project" value="InterPro"/>
</dbReference>